<sequence length="184" mass="18654">MAAARPGSGTTPARPGRFRRWRRTRPFWGGLLVVLGGAEILASVWAPLPVVLHVGLQGLAGYFVPVVLLTCGVLLLVTPAQRVFYAIVAIILALVSWLTSNLGGFGVGMVLTLVGGCLALAWTVRPRVPTAPSAAPPPAAAPPSGEPAEPPSGEVTAPPSGEPAVPPSAELAAPSSGEAVPPGR</sequence>
<feature type="transmembrane region" description="Helical" evidence="2">
    <location>
        <begin position="83"/>
        <end position="99"/>
    </location>
</feature>
<dbReference type="Proteomes" id="UP001219605">
    <property type="component" value="Chromosome"/>
</dbReference>
<dbReference type="EMBL" id="CP118615">
    <property type="protein sequence ID" value="WDZ83303.1"/>
    <property type="molecule type" value="Genomic_DNA"/>
</dbReference>
<feature type="region of interest" description="Disordered" evidence="1">
    <location>
        <begin position="132"/>
        <end position="184"/>
    </location>
</feature>
<dbReference type="Pfam" id="PF19609">
    <property type="entry name" value="DUF6114"/>
    <property type="match status" value="1"/>
</dbReference>
<reference evidence="3 4" key="1">
    <citation type="submission" date="2023-02" db="EMBL/GenBank/DDBJ databases">
        <authorList>
            <person name="Mo P."/>
        </authorList>
    </citation>
    <scope>NUCLEOTIDE SEQUENCE [LARGE SCALE GENOMIC DNA]</scope>
    <source>
        <strain evidence="3 4">HUAS 3</strain>
    </source>
</reference>
<keyword evidence="2" id="KW-0812">Transmembrane</keyword>
<evidence type="ECO:0000256" key="2">
    <source>
        <dbReference type="SAM" id="Phobius"/>
    </source>
</evidence>
<keyword evidence="2" id="KW-1133">Transmembrane helix</keyword>
<evidence type="ECO:0000256" key="1">
    <source>
        <dbReference type="SAM" id="MobiDB-lite"/>
    </source>
</evidence>
<accession>A0ABY7ZMJ0</accession>
<dbReference type="InterPro" id="IPR046096">
    <property type="entry name" value="DUF6114"/>
</dbReference>
<organism evidence="3 4">
    <name type="scientific">Micromonospora cathayae</name>
    <dbReference type="NCBI Taxonomy" id="3028804"/>
    <lineage>
        <taxon>Bacteria</taxon>
        <taxon>Bacillati</taxon>
        <taxon>Actinomycetota</taxon>
        <taxon>Actinomycetes</taxon>
        <taxon>Micromonosporales</taxon>
        <taxon>Micromonosporaceae</taxon>
        <taxon>Micromonospora</taxon>
    </lineage>
</organism>
<name>A0ABY7ZMJ0_9ACTN</name>
<feature type="transmembrane region" description="Helical" evidence="2">
    <location>
        <begin position="54"/>
        <end position="76"/>
    </location>
</feature>
<feature type="compositionally biased region" description="Pro residues" evidence="1">
    <location>
        <begin position="134"/>
        <end position="150"/>
    </location>
</feature>
<evidence type="ECO:0000313" key="3">
    <source>
        <dbReference type="EMBL" id="WDZ83303.1"/>
    </source>
</evidence>
<proteinExistence type="predicted"/>
<feature type="transmembrane region" description="Helical" evidence="2">
    <location>
        <begin position="105"/>
        <end position="124"/>
    </location>
</feature>
<gene>
    <name evidence="3" type="ORF">PVK37_22965</name>
</gene>
<protein>
    <submittedName>
        <fullName evidence="3">DUF6114 domain-containing protein</fullName>
    </submittedName>
</protein>
<dbReference type="RefSeq" id="WP_275029760.1">
    <property type="nucleotide sequence ID" value="NZ_CP118615.1"/>
</dbReference>
<feature type="transmembrane region" description="Helical" evidence="2">
    <location>
        <begin position="27"/>
        <end position="48"/>
    </location>
</feature>
<keyword evidence="2" id="KW-0472">Membrane</keyword>
<evidence type="ECO:0000313" key="4">
    <source>
        <dbReference type="Proteomes" id="UP001219605"/>
    </source>
</evidence>
<keyword evidence="4" id="KW-1185">Reference proteome</keyword>